<organism evidence="2 3">
    <name type="scientific">Potamilus streckersoni</name>
    <dbReference type="NCBI Taxonomy" id="2493646"/>
    <lineage>
        <taxon>Eukaryota</taxon>
        <taxon>Metazoa</taxon>
        <taxon>Spiralia</taxon>
        <taxon>Lophotrochozoa</taxon>
        <taxon>Mollusca</taxon>
        <taxon>Bivalvia</taxon>
        <taxon>Autobranchia</taxon>
        <taxon>Heteroconchia</taxon>
        <taxon>Palaeoheterodonta</taxon>
        <taxon>Unionida</taxon>
        <taxon>Unionoidea</taxon>
        <taxon>Unionidae</taxon>
        <taxon>Ambleminae</taxon>
        <taxon>Lampsilini</taxon>
        <taxon>Potamilus</taxon>
    </lineage>
</organism>
<dbReference type="Proteomes" id="UP001195483">
    <property type="component" value="Unassembled WGS sequence"/>
</dbReference>
<keyword evidence="1" id="KW-0472">Membrane</keyword>
<keyword evidence="1" id="KW-0812">Transmembrane</keyword>
<feature type="transmembrane region" description="Helical" evidence="1">
    <location>
        <begin position="120"/>
        <end position="147"/>
    </location>
</feature>
<reference evidence="2" key="1">
    <citation type="journal article" date="2021" name="Genome Biol. Evol.">
        <title>A High-Quality Reference Genome for a Parasitic Bivalve with Doubly Uniparental Inheritance (Bivalvia: Unionida).</title>
        <authorList>
            <person name="Smith C.H."/>
        </authorList>
    </citation>
    <scope>NUCLEOTIDE SEQUENCE</scope>
    <source>
        <strain evidence="2">CHS0354</strain>
    </source>
</reference>
<gene>
    <name evidence="2" type="ORF">CHS0354_042723</name>
</gene>
<comment type="caution">
    <text evidence="2">The sequence shown here is derived from an EMBL/GenBank/DDBJ whole genome shotgun (WGS) entry which is preliminary data.</text>
</comment>
<name>A0AAE0S9U2_9BIVA</name>
<feature type="transmembrane region" description="Helical" evidence="1">
    <location>
        <begin position="24"/>
        <end position="49"/>
    </location>
</feature>
<keyword evidence="3" id="KW-1185">Reference proteome</keyword>
<evidence type="ECO:0000313" key="3">
    <source>
        <dbReference type="Proteomes" id="UP001195483"/>
    </source>
</evidence>
<feature type="transmembrane region" description="Helical" evidence="1">
    <location>
        <begin position="73"/>
        <end position="94"/>
    </location>
</feature>
<sequence>MLTKRRKLITFNDVKLKSPEKESLTAYMSPAMILLVTLCDTTAILAAAAPSDRKIRPYLSNTDIILEVVSDDWIAMSTSIINIVIIVITIIVTIDKMTEPMERPTDSDRKPSENGKSKKIILVVTITFFYAFAFVLSFIIFIQYIYYKIQKTEFPDKNIPSIEPYCQVNKSKSDFEIETKVQSKATGWRWLVAIIYTADLTSPGKQRAHGVVMVALELGLVTTHSGFVFGYFIEFEESYHERNVSSAFKIQYLNETIELYIDP</sequence>
<protein>
    <submittedName>
        <fullName evidence="2">Uncharacterized protein</fullName>
    </submittedName>
</protein>
<reference evidence="2" key="3">
    <citation type="submission" date="2023-05" db="EMBL/GenBank/DDBJ databases">
        <authorList>
            <person name="Smith C.H."/>
        </authorList>
    </citation>
    <scope>NUCLEOTIDE SEQUENCE</scope>
    <source>
        <strain evidence="2">CHS0354</strain>
        <tissue evidence="2">Mantle</tissue>
    </source>
</reference>
<evidence type="ECO:0000256" key="1">
    <source>
        <dbReference type="SAM" id="Phobius"/>
    </source>
</evidence>
<keyword evidence="1" id="KW-1133">Transmembrane helix</keyword>
<accession>A0AAE0S9U2</accession>
<evidence type="ECO:0000313" key="2">
    <source>
        <dbReference type="EMBL" id="KAK3587764.1"/>
    </source>
</evidence>
<proteinExistence type="predicted"/>
<dbReference type="EMBL" id="JAEAOA010002357">
    <property type="protein sequence ID" value="KAK3587764.1"/>
    <property type="molecule type" value="Genomic_DNA"/>
</dbReference>
<dbReference type="AlphaFoldDB" id="A0AAE0S9U2"/>
<reference evidence="2" key="2">
    <citation type="journal article" date="2021" name="Genome Biol. Evol.">
        <title>Developing a high-quality reference genome for a parasitic bivalve with doubly uniparental inheritance (Bivalvia: Unionida).</title>
        <authorList>
            <person name="Smith C.H."/>
        </authorList>
    </citation>
    <scope>NUCLEOTIDE SEQUENCE</scope>
    <source>
        <strain evidence="2">CHS0354</strain>
        <tissue evidence="2">Mantle</tissue>
    </source>
</reference>